<name>S3CTF8_OPHP1</name>
<reference evidence="2 3" key="1">
    <citation type="journal article" date="2013" name="BMC Genomics">
        <title>The genome and transcriptome of the pine saprophyte Ophiostoma piceae, and a comparison with the bark beetle-associated pine pathogen Grosmannia clavigera.</title>
        <authorList>
            <person name="Haridas S."/>
            <person name="Wang Y."/>
            <person name="Lim L."/>
            <person name="Massoumi Alamouti S."/>
            <person name="Jackman S."/>
            <person name="Docking R."/>
            <person name="Robertson G."/>
            <person name="Birol I."/>
            <person name="Bohlmann J."/>
            <person name="Breuil C."/>
        </authorList>
    </citation>
    <scope>NUCLEOTIDE SEQUENCE [LARGE SCALE GENOMIC DNA]</scope>
    <source>
        <strain evidence="2 3">UAMH 11346</strain>
    </source>
</reference>
<feature type="region of interest" description="Disordered" evidence="1">
    <location>
        <begin position="51"/>
        <end position="98"/>
    </location>
</feature>
<evidence type="ECO:0000256" key="1">
    <source>
        <dbReference type="SAM" id="MobiDB-lite"/>
    </source>
</evidence>
<dbReference type="Proteomes" id="UP000016923">
    <property type="component" value="Unassembled WGS sequence"/>
</dbReference>
<evidence type="ECO:0000313" key="3">
    <source>
        <dbReference type="Proteomes" id="UP000016923"/>
    </source>
</evidence>
<feature type="compositionally biased region" description="Basic and acidic residues" evidence="1">
    <location>
        <begin position="51"/>
        <end position="61"/>
    </location>
</feature>
<dbReference type="VEuPathDB" id="FungiDB:F503_04833"/>
<accession>S3CTF8</accession>
<protein>
    <submittedName>
        <fullName evidence="2">Uncharacterized protein</fullName>
    </submittedName>
</protein>
<sequence length="98" mass="10650">MSSTPAWSNSWQRLLKASTSDNTEDMAMWCALYKYAGFDATLKDTNGHVKVDGQQSEERKTTGTMSETAGLGRRRPLEDLGGGKAVGNPSGDLRLVHC</sequence>
<proteinExistence type="predicted"/>
<dbReference type="EMBL" id="KE148163">
    <property type="protein sequence ID" value="EPE03985.1"/>
    <property type="molecule type" value="Genomic_DNA"/>
</dbReference>
<keyword evidence="3" id="KW-1185">Reference proteome</keyword>
<dbReference type="HOGENOM" id="CLU_2334183_0_0_1"/>
<dbReference type="AlphaFoldDB" id="S3CTF8"/>
<organism evidence="2 3">
    <name type="scientific">Ophiostoma piceae (strain UAMH 11346)</name>
    <name type="common">Sap stain fungus</name>
    <dbReference type="NCBI Taxonomy" id="1262450"/>
    <lineage>
        <taxon>Eukaryota</taxon>
        <taxon>Fungi</taxon>
        <taxon>Dikarya</taxon>
        <taxon>Ascomycota</taxon>
        <taxon>Pezizomycotina</taxon>
        <taxon>Sordariomycetes</taxon>
        <taxon>Sordariomycetidae</taxon>
        <taxon>Ophiostomatales</taxon>
        <taxon>Ophiostomataceae</taxon>
        <taxon>Ophiostoma</taxon>
    </lineage>
</organism>
<gene>
    <name evidence="2" type="ORF">F503_04833</name>
</gene>
<evidence type="ECO:0000313" key="2">
    <source>
        <dbReference type="EMBL" id="EPE03985.1"/>
    </source>
</evidence>